<reference evidence="5" key="1">
    <citation type="submission" date="2025-08" db="UniProtKB">
        <authorList>
            <consortium name="Ensembl"/>
        </authorList>
    </citation>
    <scope>IDENTIFICATION</scope>
</reference>
<protein>
    <recommendedName>
        <fullName evidence="4">L1 transposable element RRM domain-containing protein</fullName>
    </recommendedName>
</protein>
<accession>A0A8C5M882</accession>
<dbReference type="Ensembl" id="ENSLLET00000010518.1">
    <property type="protein sequence ID" value="ENSLLEP00000010124.1"/>
    <property type="gene ID" value="ENSLLEG00000006459.1"/>
</dbReference>
<feature type="compositionally biased region" description="Low complexity" evidence="3">
    <location>
        <begin position="31"/>
        <end position="48"/>
    </location>
</feature>
<dbReference type="Proteomes" id="UP000694569">
    <property type="component" value="Unplaced"/>
</dbReference>
<evidence type="ECO:0000259" key="4">
    <source>
        <dbReference type="Pfam" id="PF02994"/>
    </source>
</evidence>
<dbReference type="InterPro" id="IPR004244">
    <property type="entry name" value="Transposase_22"/>
</dbReference>
<dbReference type="AlphaFoldDB" id="A0A8C5M882"/>
<evidence type="ECO:0000256" key="1">
    <source>
        <dbReference type="ARBA" id="ARBA00061640"/>
    </source>
</evidence>
<evidence type="ECO:0000313" key="6">
    <source>
        <dbReference type="Proteomes" id="UP000694569"/>
    </source>
</evidence>
<dbReference type="GeneTree" id="ENSGT01140000282609"/>
<dbReference type="Gene3D" id="3.30.70.1820">
    <property type="entry name" value="L1 transposable element, RRM domain"/>
    <property type="match status" value="1"/>
</dbReference>
<evidence type="ECO:0000256" key="2">
    <source>
        <dbReference type="SAM" id="Coils"/>
    </source>
</evidence>
<feature type="domain" description="L1 transposable element RRM" evidence="4">
    <location>
        <begin position="137"/>
        <end position="216"/>
    </location>
</feature>
<keyword evidence="6" id="KW-1185">Reference proteome</keyword>
<feature type="coiled-coil region" evidence="2">
    <location>
        <begin position="114"/>
        <end position="141"/>
    </location>
</feature>
<reference evidence="5" key="2">
    <citation type="submission" date="2025-09" db="UniProtKB">
        <authorList>
            <consortium name="Ensembl"/>
        </authorList>
    </citation>
    <scope>IDENTIFICATION</scope>
</reference>
<sequence>MKSSKKTKKTDSSLVAPIFTPRTRTVARPQDGGASSRDGGRSPSPGSDTSEMEQDLGPATRQDIRRLQDFIAEELARNTRALTAEVQVIGTRTARLEERAEAFADTCNTLAHHAETLATRVETLEEALEDLSNRSRRNNIRLRGLPESVTPDALDATLTGIMKKLLPALPPARYLIDRIHRTLGARKGQNAPPRDVVARLHYYSTREALLRTARDQQVEYEDGQLLFYQDLAPSTLAKRREWRVVTELLRSHNVRYSWGFPFRILVHKDGRTYSCTHLYRAQDFLHQLGLEVPDAIAQLTPPSSLPRLSRDWSPAGD</sequence>
<dbReference type="OrthoDB" id="9909705at2759"/>
<keyword evidence="2" id="KW-0175">Coiled coil</keyword>
<name>A0A8C5M882_9ANUR</name>
<dbReference type="FunFam" id="3.30.70.1820:FF:000002">
    <property type="entry name" value="LINE-1 retrotransposable element ORF1 protein"/>
    <property type="match status" value="1"/>
</dbReference>
<proteinExistence type="inferred from homology"/>
<feature type="region of interest" description="Disordered" evidence="3">
    <location>
        <begin position="1"/>
        <end position="61"/>
    </location>
</feature>
<dbReference type="Pfam" id="PF02994">
    <property type="entry name" value="Transposase_22"/>
    <property type="match status" value="1"/>
</dbReference>
<comment type="similarity">
    <text evidence="1">Belongs to the transposase 22 family.</text>
</comment>
<dbReference type="PANTHER" id="PTHR11505">
    <property type="entry name" value="L1 TRANSPOSABLE ELEMENT-RELATED"/>
    <property type="match status" value="1"/>
</dbReference>
<dbReference type="InterPro" id="IPR043636">
    <property type="entry name" value="L1_RRM_dom"/>
</dbReference>
<organism evidence="5 6">
    <name type="scientific">Leptobrachium leishanense</name>
    <name type="common">Leishan spiny toad</name>
    <dbReference type="NCBI Taxonomy" id="445787"/>
    <lineage>
        <taxon>Eukaryota</taxon>
        <taxon>Metazoa</taxon>
        <taxon>Chordata</taxon>
        <taxon>Craniata</taxon>
        <taxon>Vertebrata</taxon>
        <taxon>Euteleostomi</taxon>
        <taxon>Amphibia</taxon>
        <taxon>Batrachia</taxon>
        <taxon>Anura</taxon>
        <taxon>Pelobatoidea</taxon>
        <taxon>Megophryidae</taxon>
        <taxon>Leptobrachium</taxon>
    </lineage>
</organism>
<evidence type="ECO:0000256" key="3">
    <source>
        <dbReference type="SAM" id="MobiDB-lite"/>
    </source>
</evidence>
<evidence type="ECO:0000313" key="5">
    <source>
        <dbReference type="Ensembl" id="ENSLLEP00000010124.1"/>
    </source>
</evidence>